<protein>
    <submittedName>
        <fullName evidence="2">Uncharacterized protein</fullName>
    </submittedName>
</protein>
<feature type="compositionally biased region" description="Basic and acidic residues" evidence="1">
    <location>
        <begin position="711"/>
        <end position="723"/>
    </location>
</feature>
<feature type="region of interest" description="Disordered" evidence="1">
    <location>
        <begin position="672"/>
        <end position="876"/>
    </location>
</feature>
<name>A0A9P7GLS5_9AGAR</name>
<evidence type="ECO:0000256" key="1">
    <source>
        <dbReference type="SAM" id="MobiDB-lite"/>
    </source>
</evidence>
<feature type="region of interest" description="Disordered" evidence="1">
    <location>
        <begin position="62"/>
        <end position="81"/>
    </location>
</feature>
<feature type="compositionally biased region" description="Low complexity" evidence="1">
    <location>
        <begin position="158"/>
        <end position="170"/>
    </location>
</feature>
<reference evidence="2" key="1">
    <citation type="submission" date="2021-02" db="EMBL/GenBank/DDBJ databases">
        <authorList>
            <person name="Nieuwenhuis M."/>
            <person name="Van De Peppel L.J.J."/>
        </authorList>
    </citation>
    <scope>NUCLEOTIDE SEQUENCE</scope>
    <source>
        <strain evidence="2">D49</strain>
    </source>
</reference>
<feature type="compositionally biased region" description="Polar residues" evidence="1">
    <location>
        <begin position="507"/>
        <end position="524"/>
    </location>
</feature>
<evidence type="ECO:0000313" key="3">
    <source>
        <dbReference type="Proteomes" id="UP000717328"/>
    </source>
</evidence>
<organism evidence="2 3">
    <name type="scientific">Sphagnurus paluster</name>
    <dbReference type="NCBI Taxonomy" id="117069"/>
    <lineage>
        <taxon>Eukaryota</taxon>
        <taxon>Fungi</taxon>
        <taxon>Dikarya</taxon>
        <taxon>Basidiomycota</taxon>
        <taxon>Agaricomycotina</taxon>
        <taxon>Agaricomycetes</taxon>
        <taxon>Agaricomycetidae</taxon>
        <taxon>Agaricales</taxon>
        <taxon>Tricholomatineae</taxon>
        <taxon>Lyophyllaceae</taxon>
        <taxon>Sphagnurus</taxon>
    </lineage>
</organism>
<proteinExistence type="predicted"/>
<evidence type="ECO:0000313" key="2">
    <source>
        <dbReference type="EMBL" id="KAG5651650.1"/>
    </source>
</evidence>
<feature type="compositionally biased region" description="Pro residues" evidence="1">
    <location>
        <begin position="593"/>
        <end position="603"/>
    </location>
</feature>
<feature type="compositionally biased region" description="Pro residues" evidence="1">
    <location>
        <begin position="794"/>
        <end position="803"/>
    </location>
</feature>
<feature type="region of interest" description="Disordered" evidence="1">
    <location>
        <begin position="366"/>
        <end position="387"/>
    </location>
</feature>
<feature type="compositionally biased region" description="Basic and acidic residues" evidence="1">
    <location>
        <begin position="823"/>
        <end position="855"/>
    </location>
</feature>
<feature type="region of interest" description="Disordered" evidence="1">
    <location>
        <begin position="158"/>
        <end position="192"/>
    </location>
</feature>
<feature type="compositionally biased region" description="Low complexity" evidence="1">
    <location>
        <begin position="177"/>
        <end position="192"/>
    </location>
</feature>
<feature type="compositionally biased region" description="Basic and acidic residues" evidence="1">
    <location>
        <begin position="333"/>
        <end position="343"/>
    </location>
</feature>
<feature type="compositionally biased region" description="Basic and acidic residues" evidence="1">
    <location>
        <begin position="761"/>
        <end position="780"/>
    </location>
</feature>
<feature type="compositionally biased region" description="Basic and acidic residues" evidence="1">
    <location>
        <begin position="867"/>
        <end position="876"/>
    </location>
</feature>
<sequence>MPAKLNTGPSIPPVPGFSDLRFSVIGTPRLLKRISSPAADFDRRRSSLFSTNDESDDSSIVYATTSSRPPSRARMRRVERDSMDSLQRDMFAYTGSDLTDAEQQRPVVNLPSSLRPPTCSPTPVPGPSQVLQGVNMVLSASSCHDNFLRPEFQNVWSEPSTSLSSSATAKSHPKAATPPSNTVSQPTTSPTPSQFIRAQHFMLESSHQNAVLVFENAKRGLLLAQEIYEAAKAGVTATSTAKARSDALIRHLDECKHASDTPRAGTDTRDLSSTSSPSTGSSAAQIMGAVDHGILAELEKEADDVRLAWMSSGHHQVSTQDGTQVAGARSPPPRRDQDVELEQRSSGSDGEVRIKVEEDYAAQEAILRGVSGGTGSGEGERSDDTGWVGAGGWAFSRAMAMGMGPREWARVKRELSLDFGNRRTLGVIQSARHSPAQTPIAGGAVSICSRLAGSENDCGSNEGGRRSTTSWRSTMDMDSGWEEEGEGMDHAEARPGVLDDPAGNLGMSPSQQAEQLTEGPNSNGEVAMNAVHTVSAPLIQPHTSGPNPHETTSASQVFQQPAVRAFPLKPIPTAPRAAERLRMTSPTVLGKRPTPPPALPPPTHSIVSDDSGTPPYKRMQYEAIPRHNGDGNKGGNNISRVDGWQSPRPLEQRQEQLPDQQRQFAIMPVLGTHVHTGPPSTRLPRDQSHTQAPAPAPLPAPLVDPHIGKSARQDQHTTSDHRRSPPPARGLESRLGDTYTYEPPRGEGRADARAGQQQQHHNPEPESSRSHPDANIRNEHINTYTKLDTRGNYEPPPRKPPPSNRGYDSYMPSTRPPYPYSYNERHRPARDRYRDWEREPEPERYVPERPRRGGGKDWVTTAGRGRVSLEDRLRDP</sequence>
<accession>A0A9P7GLS5</accession>
<feature type="region of interest" description="Disordered" evidence="1">
    <location>
        <begin position="313"/>
        <end position="353"/>
    </location>
</feature>
<gene>
    <name evidence="2" type="ORF">H0H81_007960</name>
</gene>
<dbReference type="EMBL" id="JABCKI010000216">
    <property type="protein sequence ID" value="KAG5651650.1"/>
    <property type="molecule type" value="Genomic_DNA"/>
</dbReference>
<dbReference type="AlphaFoldDB" id="A0A9P7GLS5"/>
<keyword evidence="3" id="KW-1185">Reference proteome</keyword>
<reference evidence="2" key="2">
    <citation type="submission" date="2021-10" db="EMBL/GenBank/DDBJ databases">
        <title>Phylogenomics reveals ancestral predisposition of the termite-cultivated fungus Termitomyces towards a domesticated lifestyle.</title>
        <authorList>
            <person name="Auxier B."/>
            <person name="Grum-Grzhimaylo A."/>
            <person name="Cardenas M.E."/>
            <person name="Lodge J.D."/>
            <person name="Laessoe T."/>
            <person name="Pedersen O."/>
            <person name="Smith M.E."/>
            <person name="Kuyper T.W."/>
            <person name="Franco-Molano E.A."/>
            <person name="Baroni T.J."/>
            <person name="Aanen D.K."/>
        </authorList>
    </citation>
    <scope>NUCLEOTIDE SEQUENCE</scope>
    <source>
        <strain evidence="2">D49</strain>
    </source>
</reference>
<comment type="caution">
    <text evidence="2">The sequence shown here is derived from an EMBL/GenBank/DDBJ whole genome shotgun (WGS) entry which is preliminary data.</text>
</comment>
<feature type="compositionally biased region" description="Polar residues" evidence="1">
    <location>
        <begin position="313"/>
        <end position="323"/>
    </location>
</feature>
<feature type="region of interest" description="Disordered" evidence="1">
    <location>
        <begin position="258"/>
        <end position="283"/>
    </location>
</feature>
<feature type="region of interest" description="Disordered" evidence="1">
    <location>
        <begin position="455"/>
        <end position="525"/>
    </location>
</feature>
<feature type="compositionally biased region" description="Low complexity" evidence="1">
    <location>
        <begin position="272"/>
        <end position="282"/>
    </location>
</feature>
<feature type="region of interest" description="Disordered" evidence="1">
    <location>
        <begin position="576"/>
        <end position="645"/>
    </location>
</feature>
<dbReference type="Proteomes" id="UP000717328">
    <property type="component" value="Unassembled WGS sequence"/>
</dbReference>
<feature type="compositionally biased region" description="Basic and acidic residues" evidence="1">
    <location>
        <begin position="258"/>
        <end position="270"/>
    </location>
</feature>